<dbReference type="EnsemblMetazoa" id="PPAI008588-RA">
    <property type="protein sequence ID" value="PPAI008588-PA"/>
    <property type="gene ID" value="PPAI008588"/>
</dbReference>
<dbReference type="VEuPathDB" id="VectorBase:PPAI008588"/>
<dbReference type="AlphaFoldDB" id="A0A1B0DK14"/>
<accession>A0A1B0DK14</accession>
<dbReference type="EMBL" id="AJVK01066001">
    <property type="status" value="NOT_ANNOTATED_CDS"/>
    <property type="molecule type" value="Genomic_DNA"/>
</dbReference>
<organism evidence="1 2">
    <name type="scientific">Phlebotomus papatasi</name>
    <name type="common">Sandfly</name>
    <dbReference type="NCBI Taxonomy" id="29031"/>
    <lineage>
        <taxon>Eukaryota</taxon>
        <taxon>Metazoa</taxon>
        <taxon>Ecdysozoa</taxon>
        <taxon>Arthropoda</taxon>
        <taxon>Hexapoda</taxon>
        <taxon>Insecta</taxon>
        <taxon>Pterygota</taxon>
        <taxon>Neoptera</taxon>
        <taxon>Endopterygota</taxon>
        <taxon>Diptera</taxon>
        <taxon>Nematocera</taxon>
        <taxon>Psychodoidea</taxon>
        <taxon>Psychodidae</taxon>
        <taxon>Phlebotomus</taxon>
        <taxon>Phlebotomus</taxon>
    </lineage>
</organism>
<dbReference type="RefSeq" id="XP_055700963.1">
    <property type="nucleotide sequence ID" value="XM_055844988.1"/>
</dbReference>
<sequence length="188" mass="22272">MGISWRNQRFITTSKDRETGEIETHIVPQTPDLFDQETGELNAIAFRKTKFNIPKSYLQTFEDDSKDGNDVYTLSNKDRVMHLKEEIILGYNKTSHRMFLIPSLFLFFKLTAIFIITVETLLHIWAHRRNSRNKNPCIYYRSPLHVVSSQFCAICRSESSMKRVKKIQDERTRIRRLHQLDFVTRTLT</sequence>
<dbReference type="GeneID" id="129800531"/>
<name>A0A1B0DK14_PHLPP</name>
<dbReference type="VEuPathDB" id="VectorBase:PPAPM1_004425"/>
<reference evidence="1" key="1">
    <citation type="submission" date="2022-08" db="UniProtKB">
        <authorList>
            <consortium name="EnsemblMetazoa"/>
        </authorList>
    </citation>
    <scope>IDENTIFICATION</scope>
    <source>
        <strain evidence="1">Israel</strain>
    </source>
</reference>
<evidence type="ECO:0000313" key="1">
    <source>
        <dbReference type="EnsemblMetazoa" id="PPAI008588-PA"/>
    </source>
</evidence>
<keyword evidence="2" id="KW-1185">Reference proteome</keyword>
<protein>
    <submittedName>
        <fullName evidence="1">Uncharacterized protein</fullName>
    </submittedName>
</protein>
<evidence type="ECO:0000313" key="2">
    <source>
        <dbReference type="Proteomes" id="UP000092462"/>
    </source>
</evidence>
<proteinExistence type="predicted"/>
<dbReference type="Proteomes" id="UP000092462">
    <property type="component" value="Unassembled WGS sequence"/>
</dbReference>